<keyword evidence="6 9" id="KW-1133">Transmembrane helix</keyword>
<evidence type="ECO:0000313" key="11">
    <source>
        <dbReference type="Proteomes" id="UP000663882"/>
    </source>
</evidence>
<comment type="function">
    <text evidence="1 9">May be involved in fusion of retrograde transport vesicles derived from an endocytic compartment with the Golgi complex.</text>
</comment>
<keyword evidence="5 9" id="KW-0653">Protein transport</keyword>
<dbReference type="GO" id="GO:0012505">
    <property type="term" value="C:endomembrane system"/>
    <property type="evidence" value="ECO:0007669"/>
    <property type="project" value="UniProtKB-ARBA"/>
</dbReference>
<feature type="transmembrane region" description="Helical" evidence="9">
    <location>
        <begin position="192"/>
        <end position="213"/>
    </location>
</feature>
<dbReference type="GO" id="GO:0015031">
    <property type="term" value="P:protein transport"/>
    <property type="evidence" value="ECO:0007669"/>
    <property type="project" value="UniProtKB-KW"/>
</dbReference>
<dbReference type="GO" id="GO:0005737">
    <property type="term" value="C:cytoplasm"/>
    <property type="evidence" value="ECO:0007669"/>
    <property type="project" value="UniProtKB-ARBA"/>
</dbReference>
<dbReference type="AlphaFoldDB" id="A0A814XSJ3"/>
<proteinExistence type="inferred from homology"/>
<dbReference type="OrthoDB" id="660759at2759"/>
<comment type="similarity">
    <text evidence="8 9">Belongs to the SFT2 family.</text>
</comment>
<evidence type="ECO:0000256" key="6">
    <source>
        <dbReference type="ARBA" id="ARBA00022989"/>
    </source>
</evidence>
<comment type="subcellular location">
    <subcellularLocation>
        <location evidence="2 9">Membrane</location>
        <topology evidence="2 9">Multi-pass membrane protein</topology>
    </subcellularLocation>
</comment>
<feature type="transmembrane region" description="Helical" evidence="9">
    <location>
        <begin position="134"/>
        <end position="156"/>
    </location>
</feature>
<sequence length="241" mass="27566">MFLNFRTPQATFYEMDSKFSRLQNFVNESKTGHSHTTNDKDEHEQSSSRNLFQININRLQSFFNKHSNSTNDSLSSNTDDIQALLQKGDNDPILPSLTRKQRILGFMMCLAMGLLCMALATLYIPVIILKARKFAVIFSFGSLFFLSSFSMLWGPVNHLKHLINVDRLPFSITYVVTLIGTIYYSVWVRSYVFTIIFVLLQIGALVWYIVSYIPGGSHGLKFFSKLFYTFVSKTVTTTLSV</sequence>
<evidence type="ECO:0000256" key="3">
    <source>
        <dbReference type="ARBA" id="ARBA00022448"/>
    </source>
</evidence>
<feature type="transmembrane region" description="Helical" evidence="9">
    <location>
        <begin position="168"/>
        <end position="186"/>
    </location>
</feature>
<evidence type="ECO:0000256" key="5">
    <source>
        <dbReference type="ARBA" id="ARBA00022927"/>
    </source>
</evidence>
<comment type="caution">
    <text evidence="10">The sequence shown here is derived from an EMBL/GenBank/DDBJ whole genome shotgun (WGS) entry which is preliminary data.</text>
</comment>
<evidence type="ECO:0000256" key="9">
    <source>
        <dbReference type="RuleBase" id="RU363111"/>
    </source>
</evidence>
<dbReference type="InterPro" id="IPR007305">
    <property type="entry name" value="Vesicle_transpt_Got1/SFT2"/>
</dbReference>
<keyword evidence="7 9" id="KW-0472">Membrane</keyword>
<dbReference type="EMBL" id="CAJNOO010001957">
    <property type="protein sequence ID" value="CAF1219924.1"/>
    <property type="molecule type" value="Genomic_DNA"/>
</dbReference>
<name>A0A814XSJ3_9BILA</name>
<evidence type="ECO:0000256" key="7">
    <source>
        <dbReference type="ARBA" id="ARBA00023136"/>
    </source>
</evidence>
<evidence type="ECO:0000256" key="2">
    <source>
        <dbReference type="ARBA" id="ARBA00004141"/>
    </source>
</evidence>
<organism evidence="10 11">
    <name type="scientific">Rotaria sordida</name>
    <dbReference type="NCBI Taxonomy" id="392033"/>
    <lineage>
        <taxon>Eukaryota</taxon>
        <taxon>Metazoa</taxon>
        <taxon>Spiralia</taxon>
        <taxon>Gnathifera</taxon>
        <taxon>Rotifera</taxon>
        <taxon>Eurotatoria</taxon>
        <taxon>Bdelloidea</taxon>
        <taxon>Philodinida</taxon>
        <taxon>Philodinidae</taxon>
        <taxon>Rotaria</taxon>
    </lineage>
</organism>
<evidence type="ECO:0000256" key="1">
    <source>
        <dbReference type="ARBA" id="ARBA00003566"/>
    </source>
</evidence>
<dbReference type="GO" id="GO:0016020">
    <property type="term" value="C:membrane"/>
    <property type="evidence" value="ECO:0007669"/>
    <property type="project" value="UniProtKB-SubCell"/>
</dbReference>
<evidence type="ECO:0000256" key="8">
    <source>
        <dbReference type="ARBA" id="ARBA00025800"/>
    </source>
</evidence>
<keyword evidence="4 9" id="KW-0812">Transmembrane</keyword>
<gene>
    <name evidence="10" type="ORF">RFH988_LOCUS25588</name>
</gene>
<dbReference type="GO" id="GO:0016192">
    <property type="term" value="P:vesicle-mediated transport"/>
    <property type="evidence" value="ECO:0007669"/>
    <property type="project" value="InterPro"/>
</dbReference>
<dbReference type="PANTHER" id="PTHR23137:SF36">
    <property type="entry name" value="VESICLE TRANSPORT PROTEIN SFT2C"/>
    <property type="match status" value="1"/>
</dbReference>
<dbReference type="PANTHER" id="PTHR23137">
    <property type="entry name" value="VESICLE TRANSPORT PROTEIN-RELATED"/>
    <property type="match status" value="1"/>
</dbReference>
<dbReference type="Pfam" id="PF04178">
    <property type="entry name" value="Got1"/>
    <property type="match status" value="1"/>
</dbReference>
<protein>
    <recommendedName>
        <fullName evidence="9">Vesicle transport protein</fullName>
    </recommendedName>
</protein>
<reference evidence="10" key="1">
    <citation type="submission" date="2021-02" db="EMBL/GenBank/DDBJ databases">
        <authorList>
            <person name="Nowell W R."/>
        </authorList>
    </citation>
    <scope>NUCLEOTIDE SEQUENCE</scope>
</reference>
<evidence type="ECO:0000313" key="10">
    <source>
        <dbReference type="EMBL" id="CAF1219924.1"/>
    </source>
</evidence>
<dbReference type="InterPro" id="IPR011691">
    <property type="entry name" value="Vesicle_transpt_SFT2"/>
</dbReference>
<accession>A0A814XSJ3</accession>
<dbReference type="Proteomes" id="UP000663882">
    <property type="component" value="Unassembled WGS sequence"/>
</dbReference>
<feature type="transmembrane region" description="Helical" evidence="9">
    <location>
        <begin position="103"/>
        <end position="128"/>
    </location>
</feature>
<evidence type="ECO:0000256" key="4">
    <source>
        <dbReference type="ARBA" id="ARBA00022692"/>
    </source>
</evidence>
<keyword evidence="3 9" id="KW-0813">Transport</keyword>